<dbReference type="SUPFAM" id="SSF51735">
    <property type="entry name" value="NAD(P)-binding Rossmann-fold domains"/>
    <property type="match status" value="1"/>
</dbReference>
<keyword evidence="2" id="KW-0732">Signal</keyword>
<evidence type="ECO:0000256" key="2">
    <source>
        <dbReference type="SAM" id="SignalP"/>
    </source>
</evidence>
<protein>
    <recommendedName>
        <fullName evidence="3">NAD(P)-binding domain-containing protein</fullName>
    </recommendedName>
</protein>
<evidence type="ECO:0000313" key="4">
    <source>
        <dbReference type="EMBL" id="CAD9594777.1"/>
    </source>
</evidence>
<accession>A0A7S2L598</accession>
<dbReference type="EMBL" id="HBGY01023237">
    <property type="protein sequence ID" value="CAD9594777.1"/>
    <property type="molecule type" value="Transcribed_RNA"/>
</dbReference>
<keyword evidence="1" id="KW-1133">Transmembrane helix</keyword>
<organism evidence="4">
    <name type="scientific">Leptocylindrus danicus</name>
    <dbReference type="NCBI Taxonomy" id="163516"/>
    <lineage>
        <taxon>Eukaryota</taxon>
        <taxon>Sar</taxon>
        <taxon>Stramenopiles</taxon>
        <taxon>Ochrophyta</taxon>
        <taxon>Bacillariophyta</taxon>
        <taxon>Coscinodiscophyceae</taxon>
        <taxon>Chaetocerotophycidae</taxon>
        <taxon>Leptocylindrales</taxon>
        <taxon>Leptocylindraceae</taxon>
        <taxon>Leptocylindrus</taxon>
    </lineage>
</organism>
<feature type="domain" description="NAD(P)-binding" evidence="3">
    <location>
        <begin position="37"/>
        <end position="261"/>
    </location>
</feature>
<dbReference type="AlphaFoldDB" id="A0A7S2L598"/>
<dbReference type="PANTHER" id="PTHR15020:SF11">
    <property type="entry name" value="OS06G0360300 PROTEIN"/>
    <property type="match status" value="1"/>
</dbReference>
<evidence type="ECO:0000256" key="1">
    <source>
        <dbReference type="SAM" id="Phobius"/>
    </source>
</evidence>
<feature type="signal peptide" evidence="2">
    <location>
        <begin position="1"/>
        <end position="25"/>
    </location>
</feature>
<evidence type="ECO:0000259" key="3">
    <source>
        <dbReference type="Pfam" id="PF13460"/>
    </source>
</evidence>
<dbReference type="PANTHER" id="PTHR15020">
    <property type="entry name" value="FLAVIN REDUCTASE-RELATED"/>
    <property type="match status" value="1"/>
</dbReference>
<proteinExistence type="predicted"/>
<dbReference type="Gene3D" id="3.40.50.720">
    <property type="entry name" value="NAD(P)-binding Rossmann-like Domain"/>
    <property type="match status" value="1"/>
</dbReference>
<dbReference type="InterPro" id="IPR016040">
    <property type="entry name" value="NAD(P)-bd_dom"/>
</dbReference>
<reference evidence="4" key="1">
    <citation type="submission" date="2021-01" db="EMBL/GenBank/DDBJ databases">
        <authorList>
            <person name="Corre E."/>
            <person name="Pelletier E."/>
            <person name="Niang G."/>
            <person name="Scheremetjew M."/>
            <person name="Finn R."/>
            <person name="Kale V."/>
            <person name="Holt S."/>
            <person name="Cochrane G."/>
            <person name="Meng A."/>
            <person name="Brown T."/>
            <person name="Cohen L."/>
        </authorList>
    </citation>
    <scope>NUCLEOTIDE SEQUENCE</scope>
    <source>
        <strain evidence="4">B650</strain>
    </source>
</reference>
<name>A0A7S2L598_9STRA</name>
<feature type="transmembrane region" description="Helical" evidence="1">
    <location>
        <begin position="313"/>
        <end position="338"/>
    </location>
</feature>
<feature type="chain" id="PRO_5030909787" description="NAD(P)-binding domain-containing protein" evidence="2">
    <location>
        <begin position="26"/>
        <end position="342"/>
    </location>
</feature>
<keyword evidence="1" id="KW-0472">Membrane</keyword>
<gene>
    <name evidence="4" type="ORF">LDAN0321_LOCUS14624</name>
</gene>
<dbReference type="InterPro" id="IPR036291">
    <property type="entry name" value="NAD(P)-bd_dom_sf"/>
</dbReference>
<keyword evidence="1" id="KW-0812">Transmembrane</keyword>
<sequence>MGKRTMTDLLLHFSVLMMMASVASALSSMPKKVAVIGATGRLGRQTVQKLLSKEIPVKILVRHDISAVKVPENLENANTSAEVAAYLASLPSVELVKGDVTNKDSVAELVKDTTAVLAVYGANRKSKLTDALPWSKCEDDPSHSKQVNYEGVRNIVTACQMPGCTCKRIVRITGKGEDPWNPFSILINLLGSMAKAWNNEGEALLRDCKDVDYTIIRPGVMGRPDCPDGKVLALADNGGDLKVSAIPYSTVADLCIECLDYPNTARATLCAMNVPPGEGEETYGPLLAKVQPDSRIFPKVFDEHRRAVRAGAVGISAILCAGIFAIVSALRACLSFILPAHL</sequence>
<dbReference type="Pfam" id="PF13460">
    <property type="entry name" value="NAD_binding_10"/>
    <property type="match status" value="1"/>
</dbReference>